<dbReference type="EMBL" id="LNYS01000027">
    <property type="protein sequence ID" value="KTD45117.1"/>
    <property type="molecule type" value="Genomic_DNA"/>
</dbReference>
<accession>A0A0W0XKH4</accession>
<organism evidence="1 2">
    <name type="scientific">Legionella quinlivanii</name>
    <dbReference type="NCBI Taxonomy" id="45073"/>
    <lineage>
        <taxon>Bacteria</taxon>
        <taxon>Pseudomonadati</taxon>
        <taxon>Pseudomonadota</taxon>
        <taxon>Gammaproteobacteria</taxon>
        <taxon>Legionellales</taxon>
        <taxon>Legionellaceae</taxon>
        <taxon>Legionella</taxon>
    </lineage>
</organism>
<evidence type="ECO:0000313" key="1">
    <source>
        <dbReference type="EMBL" id="KTD45117.1"/>
    </source>
</evidence>
<dbReference type="RefSeq" id="WP_115343293.1">
    <property type="nucleotide sequence ID" value="NZ_CAAAIK010000029.1"/>
</dbReference>
<comment type="caution">
    <text evidence="1">The sequence shown here is derived from an EMBL/GenBank/DDBJ whole genome shotgun (WGS) entry which is preliminary data.</text>
</comment>
<protein>
    <submittedName>
        <fullName evidence="1">Uncharacterized protein</fullName>
    </submittedName>
</protein>
<dbReference type="OrthoDB" id="9889753at2"/>
<keyword evidence="2" id="KW-1185">Reference proteome</keyword>
<evidence type="ECO:0000313" key="2">
    <source>
        <dbReference type="Proteomes" id="UP000054618"/>
    </source>
</evidence>
<gene>
    <name evidence="1" type="ORF">Lqui_2978</name>
</gene>
<sequence length="359" mass="41171">MPIVMRKISKTWLAENAVLLSFDNLSFNDIKKYVKDNKTQSIACGEHAGELGAEAPEPLPFVISKHLDNPDSFYLTHLTSRSVYYINRSVVEDTSGPVNFWQFIPDAEKTDSPADPSKPVESLLFFSREDCLLFQGMYSKKQSSSFFGSLVKSKKTVEPVEPVKKFLESKFFTKPKFYLPLSTEQLPLLEEEIKKTRFRFSYEQLFLSGFYSNGKQSAQRTNGSHWLMIVISAKLTFNQLSEMLPKTVKSSCDLLEKTSQPESHVWYVSIRKLDSFNRECIKIEWNQGEQYTLRLGFGKKCRLIEITFANNLSEAELKSLLPYTYQKRIKDVTDFHIGESHEDKEMSCSSSSSSSMSCK</sequence>
<dbReference type="PATRIC" id="fig|45073.5.peg.3158"/>
<name>A0A0W0XKH4_9GAMM</name>
<dbReference type="Proteomes" id="UP000054618">
    <property type="component" value="Unassembled WGS sequence"/>
</dbReference>
<reference evidence="1 2" key="1">
    <citation type="submission" date="2015-11" db="EMBL/GenBank/DDBJ databases">
        <title>Genomic analysis of 38 Legionella species identifies large and diverse effector repertoires.</title>
        <authorList>
            <person name="Burstein D."/>
            <person name="Amaro F."/>
            <person name="Zusman T."/>
            <person name="Lifshitz Z."/>
            <person name="Cohen O."/>
            <person name="Gilbert J.A."/>
            <person name="Pupko T."/>
            <person name="Shuman H.A."/>
            <person name="Segal G."/>
        </authorList>
    </citation>
    <scope>NUCLEOTIDE SEQUENCE [LARGE SCALE GENOMIC DNA]</scope>
    <source>
        <strain evidence="1 2">CDC#1442-AUS-E</strain>
    </source>
</reference>
<proteinExistence type="predicted"/>
<dbReference type="AlphaFoldDB" id="A0A0W0XKH4"/>